<dbReference type="EMBL" id="JADJUC010000001">
    <property type="protein sequence ID" value="MBK8522888.1"/>
    <property type="molecule type" value="Genomic_DNA"/>
</dbReference>
<name>A0A9D7JY97_9PROT</name>
<organism evidence="1 2">
    <name type="scientific">Candidatus Proximibacter danicus</name>
    <dbReference type="NCBI Taxonomy" id="2954365"/>
    <lineage>
        <taxon>Bacteria</taxon>
        <taxon>Pseudomonadati</taxon>
        <taxon>Pseudomonadota</taxon>
        <taxon>Betaproteobacteria</taxon>
        <taxon>Candidatus Proximibacter</taxon>
    </lineage>
</organism>
<dbReference type="Gene3D" id="3.40.50.180">
    <property type="entry name" value="Methylesterase CheB, C-terminal domain"/>
    <property type="match status" value="1"/>
</dbReference>
<dbReference type="InterPro" id="IPR035909">
    <property type="entry name" value="CheB_C"/>
</dbReference>
<evidence type="ECO:0000313" key="1">
    <source>
        <dbReference type="EMBL" id="MBK8522888.1"/>
    </source>
</evidence>
<sequence>MNPTDNLAPSAVSAILIAVNEPMLFSMTAKNFISVSDKRLLAVARTCAVFGMPKETIRMDAAARIVPLDRIPDALIAGR</sequence>
<dbReference type="SUPFAM" id="SSF52738">
    <property type="entry name" value="Methylesterase CheB, C-terminal domain"/>
    <property type="match status" value="1"/>
</dbReference>
<dbReference type="Proteomes" id="UP000886689">
    <property type="component" value="Unassembled WGS sequence"/>
</dbReference>
<evidence type="ECO:0000313" key="2">
    <source>
        <dbReference type="Proteomes" id="UP000886689"/>
    </source>
</evidence>
<gene>
    <name evidence="1" type="ORF">IPL58_01385</name>
</gene>
<comment type="caution">
    <text evidence="1">The sequence shown here is derived from an EMBL/GenBank/DDBJ whole genome shotgun (WGS) entry which is preliminary data.</text>
</comment>
<accession>A0A9D7JY97</accession>
<proteinExistence type="predicted"/>
<dbReference type="AlphaFoldDB" id="A0A9D7JY97"/>
<reference evidence="1" key="1">
    <citation type="submission" date="2020-10" db="EMBL/GenBank/DDBJ databases">
        <title>Connecting structure to function with the recovery of over 1000 high-quality activated sludge metagenome-assembled genomes encoding full-length rRNA genes using long-read sequencing.</title>
        <authorList>
            <person name="Singleton C.M."/>
            <person name="Petriglieri F."/>
            <person name="Kristensen J.M."/>
            <person name="Kirkegaard R.H."/>
            <person name="Michaelsen T.Y."/>
            <person name="Andersen M.H."/>
            <person name="Karst S.M."/>
            <person name="Dueholm M.S."/>
            <person name="Nielsen P.H."/>
            <person name="Albertsen M."/>
        </authorList>
    </citation>
    <scope>NUCLEOTIDE SEQUENCE</scope>
    <source>
        <strain evidence="1">Hirt_18-Q3-R61-65_BATAC.395</strain>
    </source>
</reference>
<protein>
    <submittedName>
        <fullName evidence="1">Uncharacterized protein</fullName>
    </submittedName>
</protein>